<comment type="similarity">
    <text evidence="1">Belongs to the transglycosylase Slt family.</text>
</comment>
<keyword evidence="3" id="KW-0732">Signal</keyword>
<dbReference type="Pfam" id="PF01464">
    <property type="entry name" value="SLT"/>
    <property type="match status" value="1"/>
</dbReference>
<proteinExistence type="inferred from homology"/>
<dbReference type="RefSeq" id="WP_188516932.1">
    <property type="nucleotide sequence ID" value="NZ_BMES01000001.1"/>
</dbReference>
<feature type="domain" description="Transglycosylase SLT" evidence="4">
    <location>
        <begin position="49"/>
        <end position="137"/>
    </location>
</feature>
<sequence length="156" mass="16038">MSLAALASLTLAGCVTAADRAAYREQSRSSWSAMASDVAKPQGSAAIVTEEARKAGVPANLAVAVMRVESGGRCAARNHRAVGLMQTVPATARGEGVHGSLTDCRTGARAGVLYLRRAIAIHGPGCAGVSAYNHGVHAPSRCTGYGRRVLRLAQGR</sequence>
<feature type="signal peptide" evidence="3">
    <location>
        <begin position="1"/>
        <end position="17"/>
    </location>
</feature>
<keyword evidence="6" id="KW-1185">Reference proteome</keyword>
<dbReference type="Proteomes" id="UP000603912">
    <property type="component" value="Unassembled WGS sequence"/>
</dbReference>
<gene>
    <name evidence="5" type="ORF">GCM10007036_13920</name>
</gene>
<organism evidence="5 6">
    <name type="scientific">Alsobacter metallidurans</name>
    <dbReference type="NCBI Taxonomy" id="340221"/>
    <lineage>
        <taxon>Bacteria</taxon>
        <taxon>Pseudomonadati</taxon>
        <taxon>Pseudomonadota</taxon>
        <taxon>Alphaproteobacteria</taxon>
        <taxon>Hyphomicrobiales</taxon>
        <taxon>Alsobacteraceae</taxon>
        <taxon>Alsobacter</taxon>
    </lineage>
</organism>
<reference evidence="5" key="2">
    <citation type="submission" date="2020-09" db="EMBL/GenBank/DDBJ databases">
        <authorList>
            <person name="Sun Q."/>
            <person name="Zhou Y."/>
        </authorList>
    </citation>
    <scope>NUCLEOTIDE SEQUENCE</scope>
    <source>
        <strain evidence="5">CGMCC 1.12214</strain>
    </source>
</reference>
<dbReference type="PANTHER" id="PTHR37423:SF2">
    <property type="entry name" value="MEMBRANE-BOUND LYTIC MUREIN TRANSGLYCOSYLASE C"/>
    <property type="match status" value="1"/>
</dbReference>
<evidence type="ECO:0000256" key="2">
    <source>
        <dbReference type="ARBA" id="ARBA00009387"/>
    </source>
</evidence>
<evidence type="ECO:0000313" key="6">
    <source>
        <dbReference type="Proteomes" id="UP000603912"/>
    </source>
</evidence>
<evidence type="ECO:0000256" key="1">
    <source>
        <dbReference type="ARBA" id="ARBA00007734"/>
    </source>
</evidence>
<evidence type="ECO:0000313" key="5">
    <source>
        <dbReference type="EMBL" id="GGH14536.1"/>
    </source>
</evidence>
<comment type="caution">
    <text evidence="5">The sequence shown here is derived from an EMBL/GenBank/DDBJ whole genome shotgun (WGS) entry which is preliminary data.</text>
</comment>
<dbReference type="InterPro" id="IPR008258">
    <property type="entry name" value="Transglycosylase_SLT_dom_1"/>
</dbReference>
<feature type="chain" id="PRO_5038092545" description="Transglycosylase SLT domain-containing protein" evidence="3">
    <location>
        <begin position="18"/>
        <end position="156"/>
    </location>
</feature>
<evidence type="ECO:0000256" key="3">
    <source>
        <dbReference type="SAM" id="SignalP"/>
    </source>
</evidence>
<reference evidence="5" key="1">
    <citation type="journal article" date="2014" name="Int. J. Syst. Evol. Microbiol.">
        <title>Complete genome sequence of Corynebacterium casei LMG S-19264T (=DSM 44701T), isolated from a smear-ripened cheese.</title>
        <authorList>
            <consortium name="US DOE Joint Genome Institute (JGI-PGF)"/>
            <person name="Walter F."/>
            <person name="Albersmeier A."/>
            <person name="Kalinowski J."/>
            <person name="Ruckert C."/>
        </authorList>
    </citation>
    <scope>NUCLEOTIDE SEQUENCE</scope>
    <source>
        <strain evidence="5">CGMCC 1.12214</strain>
    </source>
</reference>
<comment type="similarity">
    <text evidence="2">Belongs to the virb1 family.</text>
</comment>
<dbReference type="Gene3D" id="1.10.530.10">
    <property type="match status" value="1"/>
</dbReference>
<dbReference type="SUPFAM" id="SSF53955">
    <property type="entry name" value="Lysozyme-like"/>
    <property type="match status" value="1"/>
</dbReference>
<dbReference type="InterPro" id="IPR023346">
    <property type="entry name" value="Lysozyme-like_dom_sf"/>
</dbReference>
<name>A0A917I654_9HYPH</name>
<evidence type="ECO:0000259" key="4">
    <source>
        <dbReference type="Pfam" id="PF01464"/>
    </source>
</evidence>
<dbReference type="PANTHER" id="PTHR37423">
    <property type="entry name" value="SOLUBLE LYTIC MUREIN TRANSGLYCOSYLASE-RELATED"/>
    <property type="match status" value="1"/>
</dbReference>
<protein>
    <recommendedName>
        <fullName evidence="4">Transglycosylase SLT domain-containing protein</fullName>
    </recommendedName>
</protein>
<dbReference type="AlphaFoldDB" id="A0A917I654"/>
<dbReference type="EMBL" id="BMES01000001">
    <property type="protein sequence ID" value="GGH14536.1"/>
    <property type="molecule type" value="Genomic_DNA"/>
</dbReference>
<accession>A0A917I654</accession>